<dbReference type="EMBL" id="CAJNOO010004078">
    <property type="protein sequence ID" value="CAF1367481.1"/>
    <property type="molecule type" value="Genomic_DNA"/>
</dbReference>
<name>A0A815IEB9_9BILA</name>
<accession>A0A815IEB9</accession>
<dbReference type="InterPro" id="IPR017452">
    <property type="entry name" value="GPCR_Rhodpsn_7TM"/>
</dbReference>
<dbReference type="Gene3D" id="1.20.1070.10">
    <property type="entry name" value="Rhodopsin 7-helix transmembrane proteins"/>
    <property type="match status" value="1"/>
</dbReference>
<dbReference type="PRINTS" id="PR00237">
    <property type="entry name" value="GPCRRHODOPSN"/>
</dbReference>
<comment type="subcellular location">
    <subcellularLocation>
        <location evidence="1">Membrane</location>
        <topology evidence="1">Multi-pass membrane protein</topology>
    </subcellularLocation>
</comment>
<dbReference type="GO" id="GO:0004930">
    <property type="term" value="F:G protein-coupled receptor activity"/>
    <property type="evidence" value="ECO:0007669"/>
    <property type="project" value="UniProtKB-KW"/>
</dbReference>
<dbReference type="PANTHER" id="PTHR24243">
    <property type="entry name" value="G-PROTEIN COUPLED RECEPTOR"/>
    <property type="match status" value="1"/>
</dbReference>
<feature type="transmembrane region" description="Helical" evidence="8">
    <location>
        <begin position="194"/>
        <end position="221"/>
    </location>
</feature>
<evidence type="ECO:0000313" key="11">
    <source>
        <dbReference type="Proteomes" id="UP000663882"/>
    </source>
</evidence>
<sequence length="458" mass="52631">MNSTMNSSLLTTPPCSMELRFYTSDYLFFKLLNATYLRLLVGPGILLNTLCLFVLSRPRLSDKSTTVIFLRFLAIFDILAITFKYIRAELNYQSIVKKKDIIIITSVFCKTLYVSMNASTSIAMWTIVLMSLDKVVAVSYPLKAGIWITQKRAFYVCCFTSLLLFIANLHFITLSDVCSAKNNQKYCGLIKVDLIIDILTASILPIALITAINIAIAVILYRASHTSFNSYTNQDRMDLQNLPIDVMKKELISARYHRHSSQNSSLITDTSQAVKRRTNAQVTRMLLAVTSSLIICYIPNTIIYLFTRINNSQQLLHGRSCFEISDNDIKLYKIRFYSIVIQDILSDLPHIINFFLYCLAGKKFRSIFKNEVHHYFIQSRLIQRRPQQYFIHYGSLNLELSNPISLNFSQRRVLSGNTSLESQKTTNVSFNTLTNKLTFNDENHNKLINENDELLQQH</sequence>
<proteinExistence type="predicted"/>
<evidence type="ECO:0000256" key="7">
    <source>
        <dbReference type="ARBA" id="ARBA00023224"/>
    </source>
</evidence>
<evidence type="ECO:0000256" key="3">
    <source>
        <dbReference type="ARBA" id="ARBA00022989"/>
    </source>
</evidence>
<feature type="transmembrane region" description="Helical" evidence="8">
    <location>
        <begin position="285"/>
        <end position="306"/>
    </location>
</feature>
<dbReference type="PANTHER" id="PTHR24243:SF230">
    <property type="entry name" value="G-PROTEIN COUPLED RECEPTORS FAMILY 1 PROFILE DOMAIN-CONTAINING PROTEIN"/>
    <property type="match status" value="1"/>
</dbReference>
<keyword evidence="6" id="KW-0675">Receptor</keyword>
<dbReference type="Pfam" id="PF00001">
    <property type="entry name" value="7tm_1"/>
    <property type="match status" value="1"/>
</dbReference>
<evidence type="ECO:0000256" key="1">
    <source>
        <dbReference type="ARBA" id="ARBA00004141"/>
    </source>
</evidence>
<feature type="transmembrane region" description="Helical" evidence="8">
    <location>
        <begin position="154"/>
        <end position="174"/>
    </location>
</feature>
<organism evidence="10 11">
    <name type="scientific">Rotaria sordida</name>
    <dbReference type="NCBI Taxonomy" id="392033"/>
    <lineage>
        <taxon>Eukaryota</taxon>
        <taxon>Metazoa</taxon>
        <taxon>Spiralia</taxon>
        <taxon>Gnathifera</taxon>
        <taxon>Rotifera</taxon>
        <taxon>Eurotatoria</taxon>
        <taxon>Bdelloidea</taxon>
        <taxon>Philodinida</taxon>
        <taxon>Philodinidae</taxon>
        <taxon>Rotaria</taxon>
    </lineage>
</organism>
<evidence type="ECO:0000256" key="6">
    <source>
        <dbReference type="ARBA" id="ARBA00023170"/>
    </source>
</evidence>
<protein>
    <recommendedName>
        <fullName evidence="9">G-protein coupled receptors family 1 profile domain-containing protein</fullName>
    </recommendedName>
</protein>
<feature type="domain" description="G-protein coupled receptors family 1 profile" evidence="9">
    <location>
        <begin position="47"/>
        <end position="357"/>
    </location>
</feature>
<evidence type="ECO:0000259" key="9">
    <source>
        <dbReference type="PROSITE" id="PS50262"/>
    </source>
</evidence>
<evidence type="ECO:0000256" key="5">
    <source>
        <dbReference type="ARBA" id="ARBA00023136"/>
    </source>
</evidence>
<evidence type="ECO:0000256" key="8">
    <source>
        <dbReference type="SAM" id="Phobius"/>
    </source>
</evidence>
<evidence type="ECO:0000313" key="10">
    <source>
        <dbReference type="EMBL" id="CAF1367481.1"/>
    </source>
</evidence>
<dbReference type="Proteomes" id="UP000663882">
    <property type="component" value="Unassembled WGS sequence"/>
</dbReference>
<keyword evidence="7" id="KW-0807">Transducer</keyword>
<keyword evidence="3 8" id="KW-1133">Transmembrane helix</keyword>
<dbReference type="GO" id="GO:0005886">
    <property type="term" value="C:plasma membrane"/>
    <property type="evidence" value="ECO:0007669"/>
    <property type="project" value="TreeGrafter"/>
</dbReference>
<evidence type="ECO:0000256" key="2">
    <source>
        <dbReference type="ARBA" id="ARBA00022692"/>
    </source>
</evidence>
<feature type="transmembrane region" description="Helical" evidence="8">
    <location>
        <begin position="36"/>
        <end position="55"/>
    </location>
</feature>
<evidence type="ECO:0000256" key="4">
    <source>
        <dbReference type="ARBA" id="ARBA00023040"/>
    </source>
</evidence>
<dbReference type="PROSITE" id="PS50262">
    <property type="entry name" value="G_PROTEIN_RECEP_F1_2"/>
    <property type="match status" value="1"/>
</dbReference>
<comment type="caution">
    <text evidence="10">The sequence shown here is derived from an EMBL/GenBank/DDBJ whole genome shotgun (WGS) entry which is preliminary data.</text>
</comment>
<dbReference type="AlphaFoldDB" id="A0A815IEB9"/>
<reference evidence="10" key="1">
    <citation type="submission" date="2021-02" db="EMBL/GenBank/DDBJ databases">
        <authorList>
            <person name="Nowell W R."/>
        </authorList>
    </citation>
    <scope>NUCLEOTIDE SEQUENCE</scope>
</reference>
<feature type="transmembrane region" description="Helical" evidence="8">
    <location>
        <begin position="67"/>
        <end position="86"/>
    </location>
</feature>
<keyword evidence="5 8" id="KW-0472">Membrane</keyword>
<keyword evidence="2 8" id="KW-0812">Transmembrane</keyword>
<keyword evidence="4" id="KW-0297">G-protein coupled receptor</keyword>
<dbReference type="InterPro" id="IPR000276">
    <property type="entry name" value="GPCR_Rhodpsn"/>
</dbReference>
<gene>
    <name evidence="10" type="ORF">RFH988_LOCUS33155</name>
</gene>
<dbReference type="SUPFAM" id="SSF81321">
    <property type="entry name" value="Family A G protein-coupled receptor-like"/>
    <property type="match status" value="1"/>
</dbReference>